<feature type="non-terminal residue" evidence="2">
    <location>
        <position position="1"/>
    </location>
</feature>
<dbReference type="EMBL" id="ADBV01010181">
    <property type="protein sequence ID" value="EJW75697.1"/>
    <property type="molecule type" value="Genomic_DNA"/>
</dbReference>
<comment type="caution">
    <text evidence="2">The sequence shown here is derived from an EMBL/GenBank/DDBJ whole genome shotgun (WGS) entry which is preliminary data.</text>
</comment>
<organism evidence="2 3">
    <name type="scientific">Wuchereria bancrofti</name>
    <dbReference type="NCBI Taxonomy" id="6293"/>
    <lineage>
        <taxon>Eukaryota</taxon>
        <taxon>Metazoa</taxon>
        <taxon>Ecdysozoa</taxon>
        <taxon>Nematoda</taxon>
        <taxon>Chromadorea</taxon>
        <taxon>Rhabditida</taxon>
        <taxon>Spirurina</taxon>
        <taxon>Spiruromorpha</taxon>
        <taxon>Filarioidea</taxon>
        <taxon>Onchocercidae</taxon>
        <taxon>Wuchereria</taxon>
    </lineage>
</organism>
<evidence type="ECO:0000313" key="2">
    <source>
        <dbReference type="EMBL" id="EJW75697.1"/>
    </source>
</evidence>
<gene>
    <name evidence="2" type="ORF">WUBG_13396</name>
</gene>
<accession>J9EF97</accession>
<proteinExistence type="predicted"/>
<evidence type="ECO:0000256" key="1">
    <source>
        <dbReference type="SAM" id="MobiDB-lite"/>
    </source>
</evidence>
<dbReference type="Proteomes" id="UP000004810">
    <property type="component" value="Unassembled WGS sequence"/>
</dbReference>
<evidence type="ECO:0000313" key="3">
    <source>
        <dbReference type="Proteomes" id="UP000004810"/>
    </source>
</evidence>
<sequence>YKCEYGSSDPAGPKGRNGKNDVDGLPGSNGIPGIDDDVIVTKGTDFCFECPPGMITKIALFSNLLFI</sequence>
<feature type="region of interest" description="Disordered" evidence="1">
    <location>
        <begin position="1"/>
        <end position="31"/>
    </location>
</feature>
<reference evidence="3" key="1">
    <citation type="submission" date="2012-08" db="EMBL/GenBank/DDBJ databases">
        <title>The Genome Sequence of Wuchereria bancrofti.</title>
        <authorList>
            <person name="Nutman T.B."/>
            <person name="Fink D.L."/>
            <person name="Russ C."/>
            <person name="Young S."/>
            <person name="Zeng Q."/>
            <person name="Koehrsen M."/>
            <person name="Alvarado L."/>
            <person name="Berlin A."/>
            <person name="Chapman S.B."/>
            <person name="Chen Z."/>
            <person name="Freedman E."/>
            <person name="Gellesch M."/>
            <person name="Goldberg J."/>
            <person name="Griggs A."/>
            <person name="Gujja S."/>
            <person name="Heilman E.R."/>
            <person name="Heiman D."/>
            <person name="Hepburn T."/>
            <person name="Howarth C."/>
            <person name="Jen D."/>
            <person name="Larson L."/>
            <person name="Lewis B."/>
            <person name="Mehta T."/>
            <person name="Park D."/>
            <person name="Pearson M."/>
            <person name="Roberts A."/>
            <person name="Saif S."/>
            <person name="Shea T."/>
            <person name="Shenoy N."/>
            <person name="Sisk P."/>
            <person name="Stolte C."/>
            <person name="Sykes S."/>
            <person name="Walk T."/>
            <person name="White J."/>
            <person name="Yandava C."/>
            <person name="Haas B."/>
            <person name="Henn M.R."/>
            <person name="Nusbaum C."/>
            <person name="Birren B."/>
        </authorList>
    </citation>
    <scope>NUCLEOTIDE SEQUENCE [LARGE SCALE GENOMIC DNA]</scope>
    <source>
        <strain evidence="3">NA</strain>
    </source>
</reference>
<protein>
    <submittedName>
        <fullName evidence="2">Uncharacterized protein</fullName>
    </submittedName>
</protein>
<name>J9EF97_WUCBA</name>
<dbReference type="AlphaFoldDB" id="J9EF97"/>